<dbReference type="AlphaFoldDB" id="A0A975BXC7"/>
<keyword evidence="1" id="KW-0175">Coiled coil</keyword>
<organism evidence="2 3">
    <name type="scientific">Desulfonema magnum</name>
    <dbReference type="NCBI Taxonomy" id="45655"/>
    <lineage>
        <taxon>Bacteria</taxon>
        <taxon>Pseudomonadati</taxon>
        <taxon>Thermodesulfobacteriota</taxon>
        <taxon>Desulfobacteria</taxon>
        <taxon>Desulfobacterales</taxon>
        <taxon>Desulfococcaceae</taxon>
        <taxon>Desulfonema</taxon>
    </lineage>
</organism>
<name>A0A975BXC7_9BACT</name>
<evidence type="ECO:0000256" key="1">
    <source>
        <dbReference type="SAM" id="Coils"/>
    </source>
</evidence>
<evidence type="ECO:0000313" key="3">
    <source>
        <dbReference type="Proteomes" id="UP000663722"/>
    </source>
</evidence>
<keyword evidence="3" id="KW-1185">Reference proteome</keyword>
<accession>A0A975BXC7</accession>
<sequence length="144" mass="14949">MSKLIFQTKEDIIMPRGDGTGPVGTGPMTGRSVGYCAGYSVPGYGNPILGRGFGRGFARGRGLGAGRGFGAGRGLGAGRGFGGPQMAWPGGVAGQMPYGQGNFAAQTQEEEKGLLQGQADLLQNQLNDIRKRLDELSSQETPKT</sequence>
<proteinExistence type="predicted"/>
<dbReference type="Pfam" id="PF17253">
    <property type="entry name" value="DUF5320"/>
    <property type="match status" value="1"/>
</dbReference>
<reference evidence="2" key="1">
    <citation type="journal article" date="2021" name="Microb. Physiol.">
        <title>Proteogenomic Insights into the Physiology of Marine, Sulfate-Reducing, Filamentous Desulfonema limicola and Desulfonema magnum.</title>
        <authorList>
            <person name="Schnaars V."/>
            <person name="Wohlbrand L."/>
            <person name="Scheve S."/>
            <person name="Hinrichs C."/>
            <person name="Reinhardt R."/>
            <person name="Rabus R."/>
        </authorList>
    </citation>
    <scope>NUCLEOTIDE SEQUENCE</scope>
    <source>
        <strain evidence="2">4be13</strain>
    </source>
</reference>
<protein>
    <submittedName>
        <fullName evidence="2">DUF5320</fullName>
    </submittedName>
</protein>
<evidence type="ECO:0000313" key="2">
    <source>
        <dbReference type="EMBL" id="QTA93546.1"/>
    </source>
</evidence>
<feature type="coiled-coil region" evidence="1">
    <location>
        <begin position="105"/>
        <end position="139"/>
    </location>
</feature>
<dbReference type="Proteomes" id="UP000663722">
    <property type="component" value="Chromosome"/>
</dbReference>
<dbReference type="KEGG" id="dmm:dnm_096480"/>
<dbReference type="InterPro" id="IPR035205">
    <property type="entry name" value="DUF5320"/>
</dbReference>
<gene>
    <name evidence="2" type="ORF">dnm_096480</name>
</gene>
<dbReference type="EMBL" id="CP061800">
    <property type="protein sequence ID" value="QTA93546.1"/>
    <property type="molecule type" value="Genomic_DNA"/>
</dbReference>